<keyword evidence="3" id="KW-1185">Reference proteome</keyword>
<evidence type="ECO:0000313" key="2">
    <source>
        <dbReference type="EMBL" id="KAK7600871.1"/>
    </source>
</evidence>
<feature type="region of interest" description="Disordered" evidence="1">
    <location>
        <begin position="295"/>
        <end position="400"/>
    </location>
</feature>
<dbReference type="Pfam" id="PF16009">
    <property type="entry name" value="DUF4779"/>
    <property type="match status" value="1"/>
</dbReference>
<feature type="compositionally biased region" description="Basic and acidic residues" evidence="1">
    <location>
        <begin position="314"/>
        <end position="345"/>
    </location>
</feature>
<dbReference type="Proteomes" id="UP001367676">
    <property type="component" value="Unassembled WGS sequence"/>
</dbReference>
<protein>
    <submittedName>
        <fullName evidence="2">Uncharacterized protein</fullName>
    </submittedName>
</protein>
<feature type="compositionally biased region" description="Basic and acidic residues" evidence="1">
    <location>
        <begin position="479"/>
        <end position="502"/>
    </location>
</feature>
<reference evidence="2 3" key="1">
    <citation type="submission" date="2024-03" db="EMBL/GenBank/DDBJ databases">
        <title>Adaptation during the transition from Ophiocordyceps entomopathogen to insect associate is accompanied by gene loss and intensified selection.</title>
        <authorList>
            <person name="Ward C.M."/>
            <person name="Onetto C.A."/>
            <person name="Borneman A.R."/>
        </authorList>
    </citation>
    <scope>NUCLEOTIDE SEQUENCE [LARGE SCALE GENOMIC DNA]</scope>
    <source>
        <strain evidence="2">AWRI1</strain>
        <tissue evidence="2">Single Adult Female</tissue>
    </source>
</reference>
<comment type="caution">
    <text evidence="2">The sequence shown here is derived from an EMBL/GenBank/DDBJ whole genome shotgun (WGS) entry which is preliminary data.</text>
</comment>
<feature type="region of interest" description="Disordered" evidence="1">
    <location>
        <begin position="149"/>
        <end position="175"/>
    </location>
</feature>
<feature type="compositionally biased region" description="Basic and acidic residues" evidence="1">
    <location>
        <begin position="443"/>
        <end position="472"/>
    </location>
</feature>
<name>A0AAN9TQ60_9HEMI</name>
<dbReference type="AlphaFoldDB" id="A0AAN9TQ60"/>
<evidence type="ECO:0000256" key="1">
    <source>
        <dbReference type="SAM" id="MobiDB-lite"/>
    </source>
</evidence>
<sequence>MLTCGRLFGLAKVRTIPRTQAHSYPHLQRGVLASWQPAGEGVRIKYYESAPKIYVEKNVKNDLATEASGYIFRSDGDNPPILIKLGANNINQYEDVLKNAGVNLDIDRPQLSSYGVPPMNTYSNVQATTTYSTHEDVFKEAFKNIPSLKDDEEQDLPSFKSTPAHFSDIKSLPGEDDGYENAGIESPNSQPFTYESSGEYVDSAAAGPAFGQPKPPSSKAYVAPIYDAPEPAHVNFNQRQAPVKYALQPKLPNAYFGQIRESFQLPAVDVANTFDDRSGGGGGGDRSEYAAHYSADYHHKPEKHKFKKGGGDSFKSEHHSSHGEKGDKGYKKYNDFDEGEEGHHGKEGKKGHHENESGYKKSHHHEGKKYGEGHGKHHGNKGAKYGETEAHNKGHKTSGYHNIFHKDEFKKEHKFYDDAHKHKYHDKEGGFHTDHGKKHGHKAASDFHDSDFHHGHKDDAGHYKKGHFDQDHKGHKGSTGHESHYAHHDDYDKKGGHSEKEKHGYKHSH</sequence>
<dbReference type="InterPro" id="IPR031959">
    <property type="entry name" value="DUF4779"/>
</dbReference>
<dbReference type="EMBL" id="JBBCAQ010000010">
    <property type="protein sequence ID" value="KAK7600871.1"/>
    <property type="molecule type" value="Genomic_DNA"/>
</dbReference>
<gene>
    <name evidence="2" type="ORF">V9T40_008312</name>
</gene>
<organism evidence="2 3">
    <name type="scientific">Parthenolecanium corni</name>
    <dbReference type="NCBI Taxonomy" id="536013"/>
    <lineage>
        <taxon>Eukaryota</taxon>
        <taxon>Metazoa</taxon>
        <taxon>Ecdysozoa</taxon>
        <taxon>Arthropoda</taxon>
        <taxon>Hexapoda</taxon>
        <taxon>Insecta</taxon>
        <taxon>Pterygota</taxon>
        <taxon>Neoptera</taxon>
        <taxon>Paraneoptera</taxon>
        <taxon>Hemiptera</taxon>
        <taxon>Sternorrhyncha</taxon>
        <taxon>Coccoidea</taxon>
        <taxon>Coccidae</taxon>
        <taxon>Parthenolecanium</taxon>
    </lineage>
</organism>
<proteinExistence type="predicted"/>
<accession>A0AAN9TQ60</accession>
<feature type="region of interest" description="Disordered" evidence="1">
    <location>
        <begin position="427"/>
        <end position="509"/>
    </location>
</feature>
<evidence type="ECO:0000313" key="3">
    <source>
        <dbReference type="Proteomes" id="UP001367676"/>
    </source>
</evidence>